<protein>
    <recommendedName>
        <fullName evidence="7">Gamma-soluble NSF attachment protein</fullName>
    </recommendedName>
    <alternativeName>
        <fullName evidence="8">N-ethylmaleimide-sensitive factor attachment protein gamma</fullName>
    </alternativeName>
</protein>
<dbReference type="GO" id="GO:0005483">
    <property type="term" value="F:soluble NSF attachment protein activity"/>
    <property type="evidence" value="ECO:0007669"/>
    <property type="project" value="TreeGrafter"/>
</dbReference>
<keyword evidence="5" id="KW-0653">Protein transport</keyword>
<evidence type="ECO:0000256" key="6">
    <source>
        <dbReference type="ARBA" id="ARBA00023136"/>
    </source>
</evidence>
<dbReference type="SUPFAM" id="SSF48452">
    <property type="entry name" value="TPR-like"/>
    <property type="match status" value="1"/>
</dbReference>
<dbReference type="Proteomes" id="UP000285060">
    <property type="component" value="Unassembled WGS sequence"/>
</dbReference>
<dbReference type="InterPro" id="IPR011990">
    <property type="entry name" value="TPR-like_helical_dom_sf"/>
</dbReference>
<dbReference type="AlphaFoldDB" id="A0A418AG58"/>
<dbReference type="GO" id="GO:0005774">
    <property type="term" value="C:vacuolar membrane"/>
    <property type="evidence" value="ECO:0007669"/>
    <property type="project" value="TreeGrafter"/>
</dbReference>
<evidence type="ECO:0000313" key="10">
    <source>
        <dbReference type="Proteomes" id="UP000285060"/>
    </source>
</evidence>
<dbReference type="GO" id="GO:0031201">
    <property type="term" value="C:SNARE complex"/>
    <property type="evidence" value="ECO:0007669"/>
    <property type="project" value="TreeGrafter"/>
</dbReference>
<evidence type="ECO:0000256" key="4">
    <source>
        <dbReference type="ARBA" id="ARBA00022892"/>
    </source>
</evidence>
<organism evidence="9 10">
    <name type="scientific">Aphanomyces invadans</name>
    <dbReference type="NCBI Taxonomy" id="157072"/>
    <lineage>
        <taxon>Eukaryota</taxon>
        <taxon>Sar</taxon>
        <taxon>Stramenopiles</taxon>
        <taxon>Oomycota</taxon>
        <taxon>Saprolegniomycetes</taxon>
        <taxon>Saprolegniales</taxon>
        <taxon>Verrucalvaceae</taxon>
        <taxon>Aphanomyces</taxon>
    </lineage>
</organism>
<dbReference type="InterPro" id="IPR000744">
    <property type="entry name" value="NSF_attach"/>
</dbReference>
<evidence type="ECO:0000256" key="5">
    <source>
        <dbReference type="ARBA" id="ARBA00022927"/>
    </source>
</evidence>
<dbReference type="PANTHER" id="PTHR13768">
    <property type="entry name" value="SOLUBLE NSF ATTACHMENT PROTEIN SNAP"/>
    <property type="match status" value="1"/>
</dbReference>
<evidence type="ECO:0000256" key="1">
    <source>
        <dbReference type="ARBA" id="ARBA00004170"/>
    </source>
</evidence>
<dbReference type="GO" id="GO:0016192">
    <property type="term" value="P:vesicle-mediated transport"/>
    <property type="evidence" value="ECO:0007669"/>
    <property type="project" value="UniProtKB-KW"/>
</dbReference>
<keyword evidence="6" id="KW-0472">Membrane</keyword>
<comment type="subcellular location">
    <subcellularLocation>
        <location evidence="1">Membrane</location>
        <topology evidence="1">Peripheral membrane protein</topology>
    </subcellularLocation>
</comment>
<evidence type="ECO:0000256" key="8">
    <source>
        <dbReference type="ARBA" id="ARBA00042485"/>
    </source>
</evidence>
<dbReference type="EMBL" id="QUSY01003259">
    <property type="protein sequence ID" value="RHY18199.1"/>
    <property type="molecule type" value="Genomic_DNA"/>
</dbReference>
<keyword evidence="10" id="KW-1185">Reference proteome</keyword>
<evidence type="ECO:0000313" key="9">
    <source>
        <dbReference type="EMBL" id="RHY18199.1"/>
    </source>
</evidence>
<dbReference type="Pfam" id="PF14938">
    <property type="entry name" value="SNAP"/>
    <property type="match status" value="1"/>
</dbReference>
<keyword evidence="4" id="KW-0931">ER-Golgi transport</keyword>
<dbReference type="Gene3D" id="1.25.40.10">
    <property type="entry name" value="Tetratricopeptide repeat domain"/>
    <property type="match status" value="1"/>
</dbReference>
<comment type="similarity">
    <text evidence="2">Belongs to the SNAP family.</text>
</comment>
<proteinExistence type="inferred from homology"/>
<evidence type="ECO:0000256" key="3">
    <source>
        <dbReference type="ARBA" id="ARBA00022448"/>
    </source>
</evidence>
<dbReference type="VEuPathDB" id="FungiDB:H310_12874"/>
<sequence length="211" mass="22921">YLEACDLMEAQDKPHFAIDVFRKTAGFLLKRKAYDEVVANYTKQTQLFQAIDQKENMYKAFVSIVVLHLAKPDVVAADQAYMQHLQDDGYLHTDECALSEDLIGAFKRGDEEALKVVLKKPQWQYLDTPIGRLARTLTMYSTASSASTAKQAARPNNAPPAVMVAPAAAPAAVALSSAQHVEEADVLVATAAVPAEPACAHEPAASEFDLT</sequence>
<evidence type="ECO:0000256" key="2">
    <source>
        <dbReference type="ARBA" id="ARBA00010050"/>
    </source>
</evidence>
<feature type="non-terminal residue" evidence="9">
    <location>
        <position position="1"/>
    </location>
</feature>
<comment type="caution">
    <text evidence="9">The sequence shown here is derived from an EMBL/GenBank/DDBJ whole genome shotgun (WGS) entry which is preliminary data.</text>
</comment>
<name>A0A418AG58_9STRA</name>
<dbReference type="GO" id="GO:0006886">
    <property type="term" value="P:intracellular protein transport"/>
    <property type="evidence" value="ECO:0007669"/>
    <property type="project" value="InterPro"/>
</dbReference>
<evidence type="ECO:0000256" key="7">
    <source>
        <dbReference type="ARBA" id="ARBA00040047"/>
    </source>
</evidence>
<keyword evidence="3" id="KW-0813">Transport</keyword>
<dbReference type="GO" id="GO:0019905">
    <property type="term" value="F:syntaxin binding"/>
    <property type="evidence" value="ECO:0007669"/>
    <property type="project" value="TreeGrafter"/>
</dbReference>
<accession>A0A418AG58</accession>
<gene>
    <name evidence="9" type="ORF">DYB32_010420</name>
</gene>
<reference evidence="9 10" key="1">
    <citation type="submission" date="2018-08" db="EMBL/GenBank/DDBJ databases">
        <title>Aphanomyces genome sequencing and annotation.</title>
        <authorList>
            <person name="Minardi D."/>
            <person name="Oidtmann B."/>
            <person name="Van Der Giezen M."/>
            <person name="Studholme D.J."/>
        </authorList>
    </citation>
    <scope>NUCLEOTIDE SEQUENCE [LARGE SCALE GENOMIC DNA]</scope>
    <source>
        <strain evidence="9 10">NJM0002</strain>
    </source>
</reference>
<dbReference type="PANTHER" id="PTHR13768:SF2">
    <property type="entry name" value="GAMMA-SOLUBLE NSF ATTACHMENT PROTEIN"/>
    <property type="match status" value="1"/>
</dbReference>